<protein>
    <submittedName>
        <fullName evidence="4">AAA family ATPase</fullName>
    </submittedName>
</protein>
<dbReference type="PANTHER" id="PTHR16305">
    <property type="entry name" value="TESTICULAR SOLUBLE ADENYLYL CYCLASE"/>
    <property type="match status" value="1"/>
</dbReference>
<dbReference type="InterPro" id="IPR027417">
    <property type="entry name" value="P-loop_NTPase"/>
</dbReference>
<dbReference type="Pfam" id="PF13191">
    <property type="entry name" value="AAA_16"/>
    <property type="match status" value="1"/>
</dbReference>
<dbReference type="PROSITE" id="PS50043">
    <property type="entry name" value="HTH_LUXR_2"/>
    <property type="match status" value="1"/>
</dbReference>
<evidence type="ECO:0000256" key="1">
    <source>
        <dbReference type="ARBA" id="ARBA00022741"/>
    </source>
</evidence>
<dbReference type="Gene3D" id="1.10.10.10">
    <property type="entry name" value="Winged helix-like DNA-binding domain superfamily/Winged helix DNA-binding domain"/>
    <property type="match status" value="1"/>
</dbReference>
<dbReference type="InterPro" id="IPR011990">
    <property type="entry name" value="TPR-like_helical_dom_sf"/>
</dbReference>
<dbReference type="CDD" id="cd06170">
    <property type="entry name" value="LuxR_C_like"/>
    <property type="match status" value="1"/>
</dbReference>
<dbReference type="EMBL" id="BAAAHK010000011">
    <property type="protein sequence ID" value="GAA0948904.1"/>
    <property type="molecule type" value="Genomic_DNA"/>
</dbReference>
<evidence type="ECO:0000313" key="4">
    <source>
        <dbReference type="EMBL" id="GAA0948904.1"/>
    </source>
</evidence>
<dbReference type="PANTHER" id="PTHR16305:SF35">
    <property type="entry name" value="TRANSCRIPTIONAL ACTIVATOR DOMAIN"/>
    <property type="match status" value="1"/>
</dbReference>
<dbReference type="PRINTS" id="PR00038">
    <property type="entry name" value="HTHLUXR"/>
</dbReference>
<dbReference type="InterPro" id="IPR041664">
    <property type="entry name" value="AAA_16"/>
</dbReference>
<dbReference type="SUPFAM" id="SSF46894">
    <property type="entry name" value="C-terminal effector domain of the bipartite response regulators"/>
    <property type="match status" value="1"/>
</dbReference>
<feature type="domain" description="HTH luxR-type" evidence="3">
    <location>
        <begin position="767"/>
        <end position="832"/>
    </location>
</feature>
<gene>
    <name evidence="4" type="ORF">GCM10009554_47020</name>
</gene>
<proteinExistence type="predicted"/>
<dbReference type="Proteomes" id="UP001500542">
    <property type="component" value="Unassembled WGS sequence"/>
</dbReference>
<sequence length="832" mass="89090">MLERGALLAALGEVEPGAMVFVSGEAGIGKTSLVRAFCADQPLVRYGFCDALGTPRALGPLHDIARSSHDSALAGLLASGADRHTLFTAFLDLLAAGPSVTVVEDAHWADEATLDLLLFVGRRIDELPALVIVTYRSEEVGRDHPLRRVLGDLATARPVRRLQVPALTPAAVAELAEPLGLDADQLFAVTDGNPFFVTEALSAPGEELPATVRDAVLARAARLGREARAVLDIVSLVPDRAELALAGKGVEECIESGMLLLEGQTVRFRHELARRAIESDVSPARLPVLHGEVLDYLAGLDEVDPARLSYHAEAAGDRAAALKYAPLAAQRAAEVGAYRQAADHYARALRHVSGASVELQASLWRDSAEACDNSGYLAESIKASERSAELWASLGEVGKQATVMARCSHVLWKAGRNAEAHAMAREAVSLAEAGTPGPGLAMAYAALARLLMLGRDMPGAIALGTRAAEYAERFGDTQALGRALNAVGSAHWLTDPERAVAVLTASLDAAVEAGDQMGVASAMTNLGSGAGEVRRYDLADHWLAAAAEYCSDRDLDASGSYVQAWQSRSLFERGHWTEAGARAAAVLAAHTQHVPSYIVANVVLGRLRARRGDPDADTPLQRGWELAVQTGDLQRLWPAAAGLAEHAWLTGKPELIEGLVAETYEHAVQLKHPWAVGELAQLLRLGGVETELPEYVAQPYKNEEMWQEVGCPYEAALALTASEDPEQQVDGLFGLQQLGAWSTAEVVAKQLRESGIQRLPRRPRATTRENPAHLTDRETEVLALLAEDLRNVDIGARLHISPKTVDHHVSSILGKLGVSSRQEAAQWVRRTR</sequence>
<dbReference type="SUPFAM" id="SSF52540">
    <property type="entry name" value="P-loop containing nucleoside triphosphate hydrolases"/>
    <property type="match status" value="1"/>
</dbReference>
<organism evidence="4 5">
    <name type="scientific">Kribbella koreensis</name>
    <dbReference type="NCBI Taxonomy" id="57909"/>
    <lineage>
        <taxon>Bacteria</taxon>
        <taxon>Bacillati</taxon>
        <taxon>Actinomycetota</taxon>
        <taxon>Actinomycetes</taxon>
        <taxon>Propionibacteriales</taxon>
        <taxon>Kribbellaceae</taxon>
        <taxon>Kribbella</taxon>
    </lineage>
</organism>
<dbReference type="InterPro" id="IPR036388">
    <property type="entry name" value="WH-like_DNA-bd_sf"/>
</dbReference>
<evidence type="ECO:0000259" key="3">
    <source>
        <dbReference type="PROSITE" id="PS50043"/>
    </source>
</evidence>
<dbReference type="RefSeq" id="WP_343973922.1">
    <property type="nucleotide sequence ID" value="NZ_BAAAHK010000011.1"/>
</dbReference>
<dbReference type="SUPFAM" id="SSF48452">
    <property type="entry name" value="TPR-like"/>
    <property type="match status" value="1"/>
</dbReference>
<comment type="caution">
    <text evidence="4">The sequence shown here is derived from an EMBL/GenBank/DDBJ whole genome shotgun (WGS) entry which is preliminary data.</text>
</comment>
<reference evidence="4 5" key="1">
    <citation type="journal article" date="2019" name="Int. J. Syst. Evol. Microbiol.">
        <title>The Global Catalogue of Microorganisms (GCM) 10K type strain sequencing project: providing services to taxonomists for standard genome sequencing and annotation.</title>
        <authorList>
            <consortium name="The Broad Institute Genomics Platform"/>
            <consortium name="The Broad Institute Genome Sequencing Center for Infectious Disease"/>
            <person name="Wu L."/>
            <person name="Ma J."/>
        </authorList>
    </citation>
    <scope>NUCLEOTIDE SEQUENCE [LARGE SCALE GENOMIC DNA]</scope>
    <source>
        <strain evidence="4 5">JCM 10977</strain>
    </source>
</reference>
<dbReference type="Pfam" id="PF00196">
    <property type="entry name" value="GerE"/>
    <property type="match status" value="1"/>
</dbReference>
<keyword evidence="1" id="KW-0547">Nucleotide-binding</keyword>
<keyword evidence="2" id="KW-0067">ATP-binding</keyword>
<keyword evidence="5" id="KW-1185">Reference proteome</keyword>
<name>A0ABN1QXM0_9ACTN</name>
<accession>A0ABN1QXM0</accession>
<evidence type="ECO:0000313" key="5">
    <source>
        <dbReference type="Proteomes" id="UP001500542"/>
    </source>
</evidence>
<dbReference type="SMART" id="SM00421">
    <property type="entry name" value="HTH_LUXR"/>
    <property type="match status" value="1"/>
</dbReference>
<evidence type="ECO:0000256" key="2">
    <source>
        <dbReference type="ARBA" id="ARBA00022840"/>
    </source>
</evidence>
<dbReference type="InterPro" id="IPR000792">
    <property type="entry name" value="Tscrpt_reg_LuxR_C"/>
</dbReference>
<dbReference type="PROSITE" id="PS00622">
    <property type="entry name" value="HTH_LUXR_1"/>
    <property type="match status" value="1"/>
</dbReference>
<dbReference type="InterPro" id="IPR016032">
    <property type="entry name" value="Sig_transdc_resp-reg_C-effctor"/>
</dbReference>
<dbReference type="Gene3D" id="1.25.40.10">
    <property type="entry name" value="Tetratricopeptide repeat domain"/>
    <property type="match status" value="1"/>
</dbReference>